<keyword evidence="2" id="KW-1185">Reference proteome</keyword>
<dbReference type="EMBL" id="JACXLC010000001">
    <property type="protein sequence ID" value="MBD2843544.1"/>
    <property type="molecule type" value="Genomic_DNA"/>
</dbReference>
<gene>
    <name evidence="1" type="ORF">IB285_14880</name>
</gene>
<dbReference type="Proteomes" id="UP000635384">
    <property type="component" value="Unassembled WGS sequence"/>
</dbReference>
<name>A0ABR8KYN1_9SPHN</name>
<sequence>MIKLYALISRSGGPRFLSRHELCEAFQIKLETPIILTGVARDTEVEKWWGLEAGGRRVMLENFRDLGIEMITTPNFSLMLDRPRWDDLHAMKRILIAHHEFIAAGQPAALHVNSRCDRDFERWADYVAAHDEVTHLAYEFATGPRHPERMIYHANGLCRIARRANRRMGLVIRGGSSLAPSLAEHFDVTIADTSLYEKSQHRRVCHLDEAGHRKWRFRQTPAGAPIDEIFAENLGISLSWARELIPERVLVD</sequence>
<accession>A0ABR8KYN1</accession>
<comment type="caution">
    <text evidence="1">The sequence shown here is derived from an EMBL/GenBank/DDBJ whole genome shotgun (WGS) entry which is preliminary data.</text>
</comment>
<proteinExistence type="predicted"/>
<evidence type="ECO:0000313" key="2">
    <source>
        <dbReference type="Proteomes" id="UP000635384"/>
    </source>
</evidence>
<dbReference type="RefSeq" id="WP_190788897.1">
    <property type="nucleotide sequence ID" value="NZ_JACXLC010000001.1"/>
</dbReference>
<reference evidence="1 2" key="1">
    <citation type="submission" date="2020-09" db="EMBL/GenBank/DDBJ databases">
        <authorList>
            <person name="Yoon J.-W."/>
        </authorList>
    </citation>
    <scope>NUCLEOTIDE SEQUENCE [LARGE SCALE GENOMIC DNA]</scope>
    <source>
        <strain evidence="1 2">KMU-140</strain>
    </source>
</reference>
<organism evidence="1 2">
    <name type="scientific">Erythrobacter rubeus</name>
    <dbReference type="NCBI Taxonomy" id="2760803"/>
    <lineage>
        <taxon>Bacteria</taxon>
        <taxon>Pseudomonadati</taxon>
        <taxon>Pseudomonadota</taxon>
        <taxon>Alphaproteobacteria</taxon>
        <taxon>Sphingomonadales</taxon>
        <taxon>Erythrobacteraceae</taxon>
        <taxon>Erythrobacter/Porphyrobacter group</taxon>
        <taxon>Erythrobacter</taxon>
    </lineage>
</organism>
<protein>
    <submittedName>
        <fullName evidence="1">Uncharacterized protein</fullName>
    </submittedName>
</protein>
<evidence type="ECO:0000313" key="1">
    <source>
        <dbReference type="EMBL" id="MBD2843544.1"/>
    </source>
</evidence>